<feature type="compositionally biased region" description="Basic and acidic residues" evidence="1">
    <location>
        <begin position="304"/>
        <end position="337"/>
    </location>
</feature>
<reference evidence="3" key="2">
    <citation type="submission" date="2010-04" db="EMBL/GenBank/DDBJ databases">
        <authorList>
            <person name="Buell R."/>
            <person name="Hamilton J."/>
            <person name="Hostetler J."/>
        </authorList>
    </citation>
    <scope>NUCLEOTIDE SEQUENCE [LARGE SCALE GENOMIC DNA]</scope>
    <source>
        <strain evidence="3">DAOM:BR144</strain>
    </source>
</reference>
<reference evidence="2" key="3">
    <citation type="submission" date="2015-02" db="UniProtKB">
        <authorList>
            <consortium name="EnsemblProtists"/>
        </authorList>
    </citation>
    <scope>IDENTIFICATION</scope>
    <source>
        <strain evidence="2">DAOM BR144</strain>
    </source>
</reference>
<feature type="compositionally biased region" description="Acidic residues" evidence="1">
    <location>
        <begin position="376"/>
        <end position="391"/>
    </location>
</feature>
<name>K3WWU2_GLOUD</name>
<feature type="compositionally biased region" description="Basic and acidic residues" evidence="1">
    <location>
        <begin position="108"/>
        <end position="118"/>
    </location>
</feature>
<dbReference type="EMBL" id="GL376622">
    <property type="status" value="NOT_ANNOTATED_CDS"/>
    <property type="molecule type" value="Genomic_DNA"/>
</dbReference>
<feature type="compositionally biased region" description="Acidic residues" evidence="1">
    <location>
        <begin position="423"/>
        <end position="438"/>
    </location>
</feature>
<feature type="compositionally biased region" description="Basic and acidic residues" evidence="1">
    <location>
        <begin position="495"/>
        <end position="508"/>
    </location>
</feature>
<sequence>RFKEQPKSLKEEQGDVEYALPDVIPREPLAPKDDWVRIDRDMLVADKQNSLPVAAMERRESENELSNSDEDDAEEHHATTFGDKVALKDHHFQADVKDEDIDASQSLGDRELDCEQRHGQLSTDADSDNLGRNEETSANRSHQMALNLSANIRDEDDDEDFGMERKRYVESEEEDHDIDSDFDEGLDENADAALKNIEKPVDAEHPSDAELSQVKVKQPSEVDASDDTVEQSQEDESVGLGEHMGVNETNFHEETSDFEESGAMESSFAKQEIDAAHTSDVQLKDGDDPHRQLTVSHTANEVVRGVDEESSEPGRDDRDADSMPKLPEGGEIKENKIDSVAVHEVTRDHQAARDEEESVSSEEEERALNFQRDVLDENDLIDSEEDEDATSDTEQSFLQADAQGVHKTVDRTSLSRQSYHMEEDSEEDDMDEDDDMDEVERLLLEQSSMKQPARMFPLKQQHRGAVNDSDDEFGEASIDDEPKRQSHRLSILTSDRTDGHGVDSRDDASEGDTDNASDVELSPASKRRSSFDAASQSSSSASSPSASTRIPILNGSNLTDRVATDAIPSMLQLSPLYASEKVVDSEIRQQLSTLDNDDGDNDGDDDGEDEYLEESFDLEESLQDEDEE</sequence>
<evidence type="ECO:0000313" key="3">
    <source>
        <dbReference type="Proteomes" id="UP000019132"/>
    </source>
</evidence>
<feature type="compositionally biased region" description="Acidic residues" evidence="1">
    <location>
        <begin position="468"/>
        <end position="479"/>
    </location>
</feature>
<feature type="region of interest" description="Disordered" evidence="1">
    <location>
        <begin position="588"/>
        <end position="609"/>
    </location>
</feature>
<feature type="compositionally biased region" description="Polar residues" evidence="1">
    <location>
        <begin position="138"/>
        <end position="150"/>
    </location>
</feature>
<evidence type="ECO:0000313" key="2">
    <source>
        <dbReference type="EnsemblProtists" id="PYU1_T009440"/>
    </source>
</evidence>
<feature type="compositionally biased region" description="Basic and acidic residues" evidence="1">
    <location>
        <begin position="196"/>
        <end position="208"/>
    </location>
</feature>
<dbReference type="VEuPathDB" id="FungiDB:PYU1_G009422"/>
<dbReference type="HOGENOM" id="CLU_435908_0_0_1"/>
<feature type="compositionally biased region" description="Low complexity" evidence="1">
    <location>
        <begin position="531"/>
        <end position="547"/>
    </location>
</feature>
<feature type="compositionally biased region" description="Basic and acidic residues" evidence="1">
    <location>
        <begin position="271"/>
        <end position="291"/>
    </location>
</feature>
<protein>
    <submittedName>
        <fullName evidence="2">Uncharacterized protein</fullName>
    </submittedName>
</protein>
<accession>K3WWU2</accession>
<feature type="compositionally biased region" description="Acidic residues" evidence="1">
    <location>
        <begin position="354"/>
        <end position="365"/>
    </location>
</feature>
<reference evidence="3" key="1">
    <citation type="journal article" date="2010" name="Genome Biol.">
        <title>Genome sequence of the necrotrophic plant pathogen Pythium ultimum reveals original pathogenicity mechanisms and effector repertoire.</title>
        <authorList>
            <person name="Levesque C.A."/>
            <person name="Brouwer H."/>
            <person name="Cano L."/>
            <person name="Hamilton J.P."/>
            <person name="Holt C."/>
            <person name="Huitema E."/>
            <person name="Raffaele S."/>
            <person name="Robideau G.P."/>
            <person name="Thines M."/>
            <person name="Win J."/>
            <person name="Zerillo M.M."/>
            <person name="Beakes G.W."/>
            <person name="Boore J.L."/>
            <person name="Busam D."/>
            <person name="Dumas B."/>
            <person name="Ferriera S."/>
            <person name="Fuerstenberg S.I."/>
            <person name="Gachon C.M."/>
            <person name="Gaulin E."/>
            <person name="Govers F."/>
            <person name="Grenville-Briggs L."/>
            <person name="Horner N."/>
            <person name="Hostetler J."/>
            <person name="Jiang R.H."/>
            <person name="Johnson J."/>
            <person name="Krajaejun T."/>
            <person name="Lin H."/>
            <person name="Meijer H.J."/>
            <person name="Moore B."/>
            <person name="Morris P."/>
            <person name="Phuntmart V."/>
            <person name="Puiu D."/>
            <person name="Shetty J."/>
            <person name="Stajich J.E."/>
            <person name="Tripathy S."/>
            <person name="Wawra S."/>
            <person name="van West P."/>
            <person name="Whitty B.R."/>
            <person name="Coutinho P.M."/>
            <person name="Henrissat B."/>
            <person name="Martin F."/>
            <person name="Thomas P.D."/>
            <person name="Tyler B.M."/>
            <person name="De Vries R.P."/>
            <person name="Kamoun S."/>
            <person name="Yandell M."/>
            <person name="Tisserat N."/>
            <person name="Buell C.R."/>
        </authorList>
    </citation>
    <scope>NUCLEOTIDE SEQUENCE</scope>
    <source>
        <strain evidence="3">DAOM:BR144</strain>
    </source>
</reference>
<organism evidence="2 3">
    <name type="scientific">Globisporangium ultimum (strain ATCC 200006 / CBS 805.95 / DAOM BR144)</name>
    <name type="common">Pythium ultimum</name>
    <dbReference type="NCBI Taxonomy" id="431595"/>
    <lineage>
        <taxon>Eukaryota</taxon>
        <taxon>Sar</taxon>
        <taxon>Stramenopiles</taxon>
        <taxon>Oomycota</taxon>
        <taxon>Peronosporomycetes</taxon>
        <taxon>Pythiales</taxon>
        <taxon>Pythiaceae</taxon>
        <taxon>Globisporangium</taxon>
    </lineage>
</organism>
<evidence type="ECO:0000256" key="1">
    <source>
        <dbReference type="SAM" id="MobiDB-lite"/>
    </source>
</evidence>
<feature type="compositionally biased region" description="Basic and acidic residues" evidence="1">
    <location>
        <begin position="85"/>
        <end position="96"/>
    </location>
</feature>
<dbReference type="Proteomes" id="UP000019132">
    <property type="component" value="Unassembled WGS sequence"/>
</dbReference>
<feature type="region of interest" description="Disordered" evidence="1">
    <location>
        <begin position="48"/>
        <end position="557"/>
    </location>
</feature>
<dbReference type="InParanoid" id="K3WWU2"/>
<feature type="compositionally biased region" description="Acidic residues" evidence="1">
    <location>
        <begin position="223"/>
        <end position="237"/>
    </location>
</feature>
<dbReference type="EnsemblProtists" id="PYU1_T009440">
    <property type="protein sequence ID" value="PYU1_T009440"/>
    <property type="gene ID" value="PYU1_G009422"/>
</dbReference>
<proteinExistence type="predicted"/>
<feature type="compositionally biased region" description="Acidic residues" evidence="1">
    <location>
        <begin position="171"/>
        <end position="190"/>
    </location>
</feature>
<dbReference type="AlphaFoldDB" id="K3WWU2"/>
<keyword evidence="3" id="KW-1185">Reference proteome</keyword>
<feature type="compositionally biased region" description="Acidic residues" evidence="1">
    <location>
        <begin position="595"/>
        <end position="609"/>
    </location>
</feature>
<feature type="compositionally biased region" description="Basic and acidic residues" evidence="1">
    <location>
        <begin position="344"/>
        <end position="353"/>
    </location>
</feature>